<feature type="region of interest" description="Disordered" evidence="1">
    <location>
        <begin position="128"/>
        <end position="166"/>
    </location>
</feature>
<accession>D7L7G7</accession>
<feature type="compositionally biased region" description="Basic and acidic residues" evidence="1">
    <location>
        <begin position="128"/>
        <end position="141"/>
    </location>
</feature>
<evidence type="ECO:0000313" key="2">
    <source>
        <dbReference type="EMBL" id="EFH62006.1"/>
    </source>
</evidence>
<feature type="compositionally biased region" description="Basic residues" evidence="1">
    <location>
        <begin position="151"/>
        <end position="166"/>
    </location>
</feature>
<dbReference type="AlphaFoldDB" id="D7L7G7"/>
<sequence>MDQTHNIIILLGHIGDGAAVRFGGEDWWLCGEDRFTQVKETRSQRLSHRYTSQPVEGGCKGELLRTKIFSHGGREGTSYGREAEKGPAMVVTTGKRSLVAKLENCLDGGKPHRQNKTTNLWNLVNMREKQTPEKEEEKASPEKAAAARMDAKRRRKGRRRWKKQTRKSIGICVDLDRLSECRG</sequence>
<dbReference type="Proteomes" id="UP000008694">
    <property type="component" value="Unassembled WGS sequence"/>
</dbReference>
<dbReference type="HOGENOM" id="CLU_1477108_0_0_1"/>
<organism evidence="3">
    <name type="scientific">Arabidopsis lyrata subsp. lyrata</name>
    <name type="common">Lyre-leaved rock-cress</name>
    <dbReference type="NCBI Taxonomy" id="81972"/>
    <lineage>
        <taxon>Eukaryota</taxon>
        <taxon>Viridiplantae</taxon>
        <taxon>Streptophyta</taxon>
        <taxon>Embryophyta</taxon>
        <taxon>Tracheophyta</taxon>
        <taxon>Spermatophyta</taxon>
        <taxon>Magnoliopsida</taxon>
        <taxon>eudicotyledons</taxon>
        <taxon>Gunneridae</taxon>
        <taxon>Pentapetalae</taxon>
        <taxon>rosids</taxon>
        <taxon>malvids</taxon>
        <taxon>Brassicales</taxon>
        <taxon>Brassicaceae</taxon>
        <taxon>Camelineae</taxon>
        <taxon>Arabidopsis</taxon>
    </lineage>
</organism>
<evidence type="ECO:0000313" key="3">
    <source>
        <dbReference type="Proteomes" id="UP000008694"/>
    </source>
</evidence>
<reference evidence="3" key="1">
    <citation type="journal article" date="2011" name="Nat. Genet.">
        <title>The Arabidopsis lyrata genome sequence and the basis of rapid genome size change.</title>
        <authorList>
            <person name="Hu T.T."/>
            <person name="Pattyn P."/>
            <person name="Bakker E.G."/>
            <person name="Cao J."/>
            <person name="Cheng J.-F."/>
            <person name="Clark R.M."/>
            <person name="Fahlgren N."/>
            <person name="Fawcett J.A."/>
            <person name="Grimwood J."/>
            <person name="Gundlach H."/>
            <person name="Haberer G."/>
            <person name="Hollister J.D."/>
            <person name="Ossowski S."/>
            <person name="Ottilar R.P."/>
            <person name="Salamov A.A."/>
            <person name="Schneeberger K."/>
            <person name="Spannagl M."/>
            <person name="Wang X."/>
            <person name="Yang L."/>
            <person name="Nasrallah M.E."/>
            <person name="Bergelson J."/>
            <person name="Carrington J.C."/>
            <person name="Gaut B.S."/>
            <person name="Schmutz J."/>
            <person name="Mayer K.F.X."/>
            <person name="Van de Peer Y."/>
            <person name="Grigoriev I.V."/>
            <person name="Nordborg M."/>
            <person name="Weigel D."/>
            <person name="Guo Y.-L."/>
        </authorList>
    </citation>
    <scope>NUCLEOTIDE SEQUENCE [LARGE SCALE GENOMIC DNA]</scope>
    <source>
        <strain evidence="3">cv. MN47</strain>
    </source>
</reference>
<evidence type="ECO:0000256" key="1">
    <source>
        <dbReference type="SAM" id="MobiDB-lite"/>
    </source>
</evidence>
<dbReference type="Gramene" id="fgenesh1_pg.C_scaffold_3002531">
    <property type="protein sequence ID" value="fgenesh1_pg.C_scaffold_3002531"/>
    <property type="gene ID" value="fgenesh1_pg.C_scaffold_3002531"/>
</dbReference>
<name>D7L7G7_ARALL</name>
<protein>
    <submittedName>
        <fullName evidence="2">Expressed protein</fullName>
    </submittedName>
</protein>
<keyword evidence="3" id="KW-1185">Reference proteome</keyword>
<gene>
    <name evidence="2" type="ORF">ARALYDRAFT_342768</name>
</gene>
<proteinExistence type="predicted"/>
<dbReference type="EMBL" id="GL348715">
    <property type="protein sequence ID" value="EFH62006.1"/>
    <property type="molecule type" value="Genomic_DNA"/>
</dbReference>